<accession>A0ABS0SUT8</accession>
<proteinExistence type="predicted"/>
<dbReference type="PANTHER" id="PTHR37466:SF1">
    <property type="entry name" value="SLR1628 PROTEIN"/>
    <property type="match status" value="1"/>
</dbReference>
<keyword evidence="2" id="KW-1185">Reference proteome</keyword>
<organism evidence="1 2">
    <name type="scientific">Caulobacter hibisci</name>
    <dbReference type="NCBI Taxonomy" id="2035993"/>
    <lineage>
        <taxon>Bacteria</taxon>
        <taxon>Pseudomonadati</taxon>
        <taxon>Pseudomonadota</taxon>
        <taxon>Alphaproteobacteria</taxon>
        <taxon>Caulobacterales</taxon>
        <taxon>Caulobacteraceae</taxon>
        <taxon>Caulobacter</taxon>
    </lineage>
</organism>
<comment type="caution">
    <text evidence="1">The sequence shown here is derived from an EMBL/GenBank/DDBJ whole genome shotgun (WGS) entry which is preliminary data.</text>
</comment>
<evidence type="ECO:0000313" key="2">
    <source>
        <dbReference type="Proteomes" id="UP000639859"/>
    </source>
</evidence>
<dbReference type="Gene3D" id="3.30.56.110">
    <property type="entry name" value="Protein of unknown function DUF2237"/>
    <property type="match status" value="1"/>
</dbReference>
<name>A0ABS0SUT8_9CAUL</name>
<dbReference type="InterPro" id="IPR018714">
    <property type="entry name" value="DUF2237"/>
</dbReference>
<evidence type="ECO:0000313" key="1">
    <source>
        <dbReference type="EMBL" id="MBI1683405.1"/>
    </source>
</evidence>
<dbReference type="Proteomes" id="UP000639859">
    <property type="component" value="Unassembled WGS sequence"/>
</dbReference>
<dbReference type="EMBL" id="JADWOX010000003">
    <property type="protein sequence ID" value="MBI1683405.1"/>
    <property type="molecule type" value="Genomic_DNA"/>
</dbReference>
<dbReference type="PANTHER" id="PTHR37466">
    <property type="entry name" value="SLR1628 PROTEIN"/>
    <property type="match status" value="1"/>
</dbReference>
<dbReference type="Pfam" id="PF09996">
    <property type="entry name" value="DUF2237"/>
    <property type="match status" value="1"/>
</dbReference>
<reference evidence="1 2" key="1">
    <citation type="submission" date="2020-11" db="EMBL/GenBank/DDBJ databases">
        <title>genome sequence of strain KACC 18849.</title>
        <authorList>
            <person name="Gao J."/>
            <person name="Zhang X."/>
        </authorList>
    </citation>
    <scope>NUCLEOTIDE SEQUENCE [LARGE SCALE GENOMIC DNA]</scope>
    <source>
        <strain evidence="1 2">KACC 18849</strain>
    </source>
</reference>
<dbReference type="RefSeq" id="WP_198575337.1">
    <property type="nucleotide sequence ID" value="NZ_JADWOX010000003.1"/>
</dbReference>
<protein>
    <submittedName>
        <fullName evidence="1">DUF2237 domain-containing protein</fullName>
    </submittedName>
</protein>
<gene>
    <name evidence="1" type="ORF">I4Q42_06990</name>
</gene>
<sequence>MTTRATPMRYDETARNVLGGELLPCSLDPVTGFYRNGCCETGPHDLGLHTVCAVMTDEFLAFSKAGGNDLSTPRPEFAFRGLKAGDRWCLCAGRWREALDAGMAPQVILEATHEETLAIVSLGVLKDHAAA</sequence>